<accession>A0A9W8DPV6</accession>
<sequence length="245" mass="28141">MFSSERDFRNKIEMTFMETLDIVKQTLGQIPGIDINPEFAIKSSQFSNLSEMSQDVSMSLNEQEAFSESILEYAQSYIDLYVQCIWIQVQEYSSDHVYFERFFEQVIEDRTDGISKSTPARLWTKYQEFIAITLARIERIKQSSTTRNNRDNGSSTTNTGVVVGGEGRGYEDDKINNGEEFSSFFFKIHSYTRFMSSFAAICGTTFGHVNSEHFDECKSFMSQMLDHPLVVELESYNSGSVNNLE</sequence>
<organism evidence="2 3">
    <name type="scientific">Mycoemilia scoparia</name>
    <dbReference type="NCBI Taxonomy" id="417184"/>
    <lineage>
        <taxon>Eukaryota</taxon>
        <taxon>Fungi</taxon>
        <taxon>Fungi incertae sedis</taxon>
        <taxon>Zoopagomycota</taxon>
        <taxon>Kickxellomycotina</taxon>
        <taxon>Kickxellomycetes</taxon>
        <taxon>Kickxellales</taxon>
        <taxon>Kickxellaceae</taxon>
        <taxon>Mycoemilia</taxon>
    </lineage>
</organism>
<reference evidence="2" key="1">
    <citation type="submission" date="2022-07" db="EMBL/GenBank/DDBJ databases">
        <title>Phylogenomic reconstructions and comparative analyses of Kickxellomycotina fungi.</title>
        <authorList>
            <person name="Reynolds N.K."/>
            <person name="Stajich J.E."/>
            <person name="Barry K."/>
            <person name="Grigoriev I.V."/>
            <person name="Crous P."/>
            <person name="Smith M.E."/>
        </authorList>
    </citation>
    <scope>NUCLEOTIDE SEQUENCE</scope>
    <source>
        <strain evidence="2">NBRC 100468</strain>
    </source>
</reference>
<comment type="caution">
    <text evidence="2">The sequence shown here is derived from an EMBL/GenBank/DDBJ whole genome shotgun (WGS) entry which is preliminary data.</text>
</comment>
<evidence type="ECO:0000313" key="2">
    <source>
        <dbReference type="EMBL" id="KAJ1913576.1"/>
    </source>
</evidence>
<name>A0A9W8DPV6_9FUNG</name>
<dbReference type="AlphaFoldDB" id="A0A9W8DPV6"/>
<feature type="compositionally biased region" description="Low complexity" evidence="1">
    <location>
        <begin position="152"/>
        <end position="161"/>
    </location>
</feature>
<feature type="region of interest" description="Disordered" evidence="1">
    <location>
        <begin position="143"/>
        <end position="163"/>
    </location>
</feature>
<protein>
    <submittedName>
        <fullName evidence="2">Uncharacterized protein</fullName>
    </submittedName>
</protein>
<gene>
    <name evidence="2" type="ORF">H4219_005155</name>
</gene>
<dbReference type="EMBL" id="JANBPU010000253">
    <property type="protein sequence ID" value="KAJ1913576.1"/>
    <property type="molecule type" value="Genomic_DNA"/>
</dbReference>
<proteinExistence type="predicted"/>
<dbReference type="Proteomes" id="UP001150538">
    <property type="component" value="Unassembled WGS sequence"/>
</dbReference>
<keyword evidence="3" id="KW-1185">Reference proteome</keyword>
<evidence type="ECO:0000313" key="3">
    <source>
        <dbReference type="Proteomes" id="UP001150538"/>
    </source>
</evidence>
<evidence type="ECO:0000256" key="1">
    <source>
        <dbReference type="SAM" id="MobiDB-lite"/>
    </source>
</evidence>